<proteinExistence type="inferred from homology"/>
<evidence type="ECO:0000256" key="5">
    <source>
        <dbReference type="ARBA" id="ARBA00022840"/>
    </source>
</evidence>
<evidence type="ECO:0000313" key="13">
    <source>
        <dbReference type="Proteomes" id="UP000434582"/>
    </source>
</evidence>
<name>A0A7X2D484_9PROT</name>
<keyword evidence="12" id="KW-0436">Ligase</keyword>
<reference evidence="12 13" key="1">
    <citation type="submission" date="2019-10" db="EMBL/GenBank/DDBJ databases">
        <title>Draft whole-genome sequence of the purple nonsulfur photosynthetic bacterium Roseospira navarrensis DSM 15114.</title>
        <authorList>
            <person name="Kyndt J.A."/>
            <person name="Meyer T.E."/>
        </authorList>
    </citation>
    <scope>NUCLEOTIDE SEQUENCE [LARGE SCALE GENOMIC DNA]</scope>
    <source>
        <strain evidence="12 13">DSM 15114</strain>
    </source>
</reference>
<evidence type="ECO:0000256" key="10">
    <source>
        <dbReference type="PIRSR" id="PIRSR001589-3"/>
    </source>
</evidence>
<evidence type="ECO:0000256" key="6">
    <source>
        <dbReference type="ARBA" id="ARBA00022962"/>
    </source>
</evidence>
<evidence type="ECO:0000256" key="1">
    <source>
        <dbReference type="ARBA" id="ARBA00005187"/>
    </source>
</evidence>
<comment type="similarity">
    <text evidence="2">Belongs to the asparagine synthetase family.</text>
</comment>
<dbReference type="GO" id="GO:0004066">
    <property type="term" value="F:asparagine synthase (glutamine-hydrolyzing) activity"/>
    <property type="evidence" value="ECO:0007669"/>
    <property type="project" value="UniProtKB-EC"/>
</dbReference>
<dbReference type="Pfam" id="PF13522">
    <property type="entry name" value="GATase_6"/>
    <property type="match status" value="1"/>
</dbReference>
<dbReference type="Gene3D" id="3.60.20.10">
    <property type="entry name" value="Glutamine Phosphoribosylpyrophosphate, subunit 1, domain 1"/>
    <property type="match status" value="1"/>
</dbReference>
<dbReference type="InterPro" id="IPR001962">
    <property type="entry name" value="Asn_synthase"/>
</dbReference>
<feature type="domain" description="Glutamine amidotransferase type-2" evidence="11">
    <location>
        <begin position="2"/>
        <end position="219"/>
    </location>
</feature>
<dbReference type="Gene3D" id="3.40.50.620">
    <property type="entry name" value="HUPs"/>
    <property type="match status" value="1"/>
</dbReference>
<keyword evidence="8" id="KW-0028">Amino-acid biosynthesis</keyword>
<dbReference type="CDD" id="cd00712">
    <property type="entry name" value="AsnB"/>
    <property type="match status" value="1"/>
</dbReference>
<keyword evidence="5 9" id="KW-0067">ATP-binding</keyword>
<dbReference type="InterPro" id="IPR014729">
    <property type="entry name" value="Rossmann-like_a/b/a_fold"/>
</dbReference>
<dbReference type="SUPFAM" id="SSF56235">
    <property type="entry name" value="N-terminal nucleophile aminohydrolases (Ntn hydrolases)"/>
    <property type="match status" value="1"/>
</dbReference>
<feature type="binding site" evidence="9">
    <location>
        <position position="302"/>
    </location>
    <ligand>
        <name>ATP</name>
        <dbReference type="ChEBI" id="CHEBI:30616"/>
    </ligand>
</feature>
<dbReference type="InterPro" id="IPR006426">
    <property type="entry name" value="Asn_synth_AEB"/>
</dbReference>
<dbReference type="InterPro" id="IPR033738">
    <property type="entry name" value="AsnB_N"/>
</dbReference>
<gene>
    <name evidence="12" type="primary">asnB</name>
    <name evidence="12" type="ORF">GHC57_07525</name>
</gene>
<evidence type="ECO:0000256" key="4">
    <source>
        <dbReference type="ARBA" id="ARBA00022741"/>
    </source>
</evidence>
<feature type="active site" description="For GATase activity" evidence="8">
    <location>
        <position position="2"/>
    </location>
</feature>
<dbReference type="Proteomes" id="UP000434582">
    <property type="component" value="Unassembled WGS sequence"/>
</dbReference>
<dbReference type="Pfam" id="PF00733">
    <property type="entry name" value="Asn_synthase"/>
    <property type="match status" value="1"/>
</dbReference>
<dbReference type="SUPFAM" id="SSF52402">
    <property type="entry name" value="Adenine nucleotide alpha hydrolases-like"/>
    <property type="match status" value="1"/>
</dbReference>
<dbReference type="AlphaFoldDB" id="A0A7X2D484"/>
<keyword evidence="8" id="KW-0061">Asparagine biosynthesis</keyword>
<dbReference type="GO" id="GO:0005524">
    <property type="term" value="F:ATP binding"/>
    <property type="evidence" value="ECO:0007669"/>
    <property type="project" value="UniProtKB-KW"/>
</dbReference>
<accession>A0A7X2D484</accession>
<dbReference type="InterPro" id="IPR051786">
    <property type="entry name" value="ASN_synthetase/amidase"/>
</dbReference>
<dbReference type="PIRSF" id="PIRSF001589">
    <property type="entry name" value="Asn_synthetase_glu-h"/>
    <property type="match status" value="1"/>
</dbReference>
<dbReference type="EMBL" id="WIVE01000017">
    <property type="protein sequence ID" value="MQX36367.1"/>
    <property type="molecule type" value="Genomic_DNA"/>
</dbReference>
<dbReference type="PANTHER" id="PTHR43284">
    <property type="entry name" value="ASPARAGINE SYNTHETASE (GLUTAMINE-HYDROLYZING)"/>
    <property type="match status" value="1"/>
</dbReference>
<evidence type="ECO:0000313" key="12">
    <source>
        <dbReference type="EMBL" id="MQX36367.1"/>
    </source>
</evidence>
<dbReference type="PANTHER" id="PTHR43284:SF1">
    <property type="entry name" value="ASPARAGINE SYNTHETASE"/>
    <property type="match status" value="1"/>
</dbReference>
<comment type="catalytic activity">
    <reaction evidence="7">
        <text>L-aspartate + L-glutamine + ATP + H2O = L-asparagine + L-glutamate + AMP + diphosphate + H(+)</text>
        <dbReference type="Rhea" id="RHEA:12228"/>
        <dbReference type="ChEBI" id="CHEBI:15377"/>
        <dbReference type="ChEBI" id="CHEBI:15378"/>
        <dbReference type="ChEBI" id="CHEBI:29985"/>
        <dbReference type="ChEBI" id="CHEBI:29991"/>
        <dbReference type="ChEBI" id="CHEBI:30616"/>
        <dbReference type="ChEBI" id="CHEBI:33019"/>
        <dbReference type="ChEBI" id="CHEBI:58048"/>
        <dbReference type="ChEBI" id="CHEBI:58359"/>
        <dbReference type="ChEBI" id="CHEBI:456215"/>
        <dbReference type="EC" id="6.3.5.4"/>
    </reaction>
</comment>
<sequence length="663" mass="73609">MCGIAGFFDTRRARPPDEAERVVAAMTDSLAHRGPDGHGLWCDAAAGVGLGHRRLAIIDLSELGHQPMVSADGRYVMTYNGEVYNFQDLRAELADKGHSFRGGSDTEVILAAVLEWGVAEALPRLWGMFALAIWDRQERRLILARDRIGVKPLYWRLADGLLTFGSELRALEAHPAFSAAIDREAAAALVRYSYIPAPASIYEGVEKLPAGSLLVLSQDGPPRVERWWRLKDRLQTPADRDTRTLGDAEATDRLEALISDAVGRRMISDVPLGAFLSGGIDSSTVVALMQAQRTQKVRTFSIGFHEEGYDEAVHAKAVARHLGTDHTELYVDAQTALDVVPRLPDLFDEPFADSSQIPTYLVSAMTRDHVTVALSGDGGDELFAGYPRYIVADQVWRRMSGMPAPVRRAAGHILEATPAGLIDGIGRLIPAKRRPPRLGRRARRLGGLLALPGDDSLHDELSAAWRDREKLVPDAEGRLRLTPDPELRRVLPDLIARMQYYDTERYLPDDIMAKVDRASMAVSLEAREPLLDHRLIEFVWSLPQHMKLRGGQGKWLLREVLARHVPRAMFERPKMGFSIPLDDWLRGPLCDWATAMLTDPSMVTDGIFDAPAVARLWEDHRTRQADHATVLWSILMLQAWTARRRSLPASPAQGQAPAARRAG</sequence>
<comment type="pathway">
    <text evidence="1">Amino-acid biosynthesis; L-asparagine biosynthesis; L-asparagine from L-aspartate (L-Gln route): step 1/1.</text>
</comment>
<dbReference type="OrthoDB" id="9763290at2"/>
<evidence type="ECO:0000256" key="8">
    <source>
        <dbReference type="PIRSR" id="PIRSR001589-1"/>
    </source>
</evidence>
<evidence type="ECO:0000259" key="11">
    <source>
        <dbReference type="PROSITE" id="PS51278"/>
    </source>
</evidence>
<feature type="site" description="Important for beta-aspartyl-AMP intermediate formation" evidence="10">
    <location>
        <position position="377"/>
    </location>
</feature>
<organism evidence="12 13">
    <name type="scientific">Roseospira navarrensis</name>
    <dbReference type="NCBI Taxonomy" id="140058"/>
    <lineage>
        <taxon>Bacteria</taxon>
        <taxon>Pseudomonadati</taxon>
        <taxon>Pseudomonadota</taxon>
        <taxon>Alphaproteobacteria</taxon>
        <taxon>Rhodospirillales</taxon>
        <taxon>Rhodospirillaceae</taxon>
        <taxon>Roseospira</taxon>
    </lineage>
</organism>
<comment type="caution">
    <text evidence="12">The sequence shown here is derived from an EMBL/GenBank/DDBJ whole genome shotgun (WGS) entry which is preliminary data.</text>
</comment>
<dbReference type="InterPro" id="IPR029055">
    <property type="entry name" value="Ntn_hydrolases_N"/>
</dbReference>
<evidence type="ECO:0000256" key="9">
    <source>
        <dbReference type="PIRSR" id="PIRSR001589-2"/>
    </source>
</evidence>
<dbReference type="GO" id="GO:0006529">
    <property type="term" value="P:asparagine biosynthetic process"/>
    <property type="evidence" value="ECO:0007669"/>
    <property type="project" value="UniProtKB-KW"/>
</dbReference>
<dbReference type="GO" id="GO:0005829">
    <property type="term" value="C:cytosol"/>
    <property type="evidence" value="ECO:0007669"/>
    <property type="project" value="TreeGrafter"/>
</dbReference>
<dbReference type="PROSITE" id="PS51278">
    <property type="entry name" value="GATASE_TYPE_2"/>
    <property type="match status" value="1"/>
</dbReference>
<evidence type="ECO:0000256" key="7">
    <source>
        <dbReference type="ARBA" id="ARBA00048741"/>
    </source>
</evidence>
<dbReference type="NCBIfam" id="TIGR01536">
    <property type="entry name" value="asn_synth_AEB"/>
    <property type="match status" value="1"/>
</dbReference>
<feature type="binding site" evidence="9">
    <location>
        <position position="105"/>
    </location>
    <ligand>
        <name>L-glutamine</name>
        <dbReference type="ChEBI" id="CHEBI:58359"/>
    </ligand>
</feature>
<dbReference type="EC" id="6.3.5.4" evidence="3"/>
<evidence type="ECO:0000256" key="3">
    <source>
        <dbReference type="ARBA" id="ARBA00012737"/>
    </source>
</evidence>
<dbReference type="CDD" id="cd01991">
    <property type="entry name" value="Asn_synthase_B_C"/>
    <property type="match status" value="1"/>
</dbReference>
<dbReference type="RefSeq" id="WP_153342797.1">
    <property type="nucleotide sequence ID" value="NZ_WIVE01000017.1"/>
</dbReference>
<dbReference type="InterPro" id="IPR017932">
    <property type="entry name" value="GATase_2_dom"/>
</dbReference>
<keyword evidence="6 8" id="KW-0315">Glutamine amidotransferase</keyword>
<keyword evidence="13" id="KW-1185">Reference proteome</keyword>
<feature type="binding site" evidence="9">
    <location>
        <begin position="375"/>
        <end position="376"/>
    </location>
    <ligand>
        <name>ATP</name>
        <dbReference type="ChEBI" id="CHEBI:30616"/>
    </ligand>
</feature>
<evidence type="ECO:0000256" key="2">
    <source>
        <dbReference type="ARBA" id="ARBA00005752"/>
    </source>
</evidence>
<keyword evidence="4 9" id="KW-0547">Nucleotide-binding</keyword>
<protein>
    <recommendedName>
        <fullName evidence="3">asparagine synthase (glutamine-hydrolyzing)</fullName>
        <ecNumber evidence="3">6.3.5.4</ecNumber>
    </recommendedName>
</protein>